<sequence length="161" mass="18369">MNLLSRFRYRLRTALVACVCIAMGCAYIGHHSRVRIKEERIISSFQNEHLLSIVIYEPDVTVECSSGAFIHAYREWTGPAWLERPARRTGLPIYDRIVRVLVTSELYDLGIDEPSEQSLYALGDLACLRFLDFDGLPISDTCVQQLQTKLSDCTITRTRTP</sequence>
<evidence type="ECO:0000313" key="2">
    <source>
        <dbReference type="Proteomes" id="UP000315082"/>
    </source>
</evidence>
<keyword evidence="2" id="KW-1185">Reference proteome</keyword>
<protein>
    <submittedName>
        <fullName evidence="1">Uncharacterized protein</fullName>
    </submittedName>
</protein>
<name>A0A518JZ85_9BACT</name>
<organism evidence="1 2">
    <name type="scientific">Rosistilla carotiformis</name>
    <dbReference type="NCBI Taxonomy" id="2528017"/>
    <lineage>
        <taxon>Bacteria</taxon>
        <taxon>Pseudomonadati</taxon>
        <taxon>Planctomycetota</taxon>
        <taxon>Planctomycetia</taxon>
        <taxon>Pirellulales</taxon>
        <taxon>Pirellulaceae</taxon>
        <taxon>Rosistilla</taxon>
    </lineage>
</organism>
<dbReference type="EMBL" id="CP036348">
    <property type="protein sequence ID" value="QDV70851.1"/>
    <property type="molecule type" value="Genomic_DNA"/>
</dbReference>
<accession>A0A518JZ85</accession>
<proteinExistence type="predicted"/>
<dbReference type="AlphaFoldDB" id="A0A518JZ85"/>
<gene>
    <name evidence="1" type="ORF">Poly24_45840</name>
</gene>
<dbReference type="KEGG" id="rcf:Poly24_45840"/>
<dbReference type="PROSITE" id="PS51257">
    <property type="entry name" value="PROKAR_LIPOPROTEIN"/>
    <property type="match status" value="1"/>
</dbReference>
<dbReference type="Proteomes" id="UP000315082">
    <property type="component" value="Chromosome"/>
</dbReference>
<reference evidence="1 2" key="1">
    <citation type="submission" date="2019-02" db="EMBL/GenBank/DDBJ databases">
        <title>Deep-cultivation of Planctomycetes and their phenomic and genomic characterization uncovers novel biology.</title>
        <authorList>
            <person name="Wiegand S."/>
            <person name="Jogler M."/>
            <person name="Boedeker C."/>
            <person name="Pinto D."/>
            <person name="Vollmers J."/>
            <person name="Rivas-Marin E."/>
            <person name="Kohn T."/>
            <person name="Peeters S.H."/>
            <person name="Heuer A."/>
            <person name="Rast P."/>
            <person name="Oberbeckmann S."/>
            <person name="Bunk B."/>
            <person name="Jeske O."/>
            <person name="Meyerdierks A."/>
            <person name="Storesund J.E."/>
            <person name="Kallscheuer N."/>
            <person name="Luecker S."/>
            <person name="Lage O.M."/>
            <person name="Pohl T."/>
            <person name="Merkel B.J."/>
            <person name="Hornburger P."/>
            <person name="Mueller R.-W."/>
            <person name="Bruemmer F."/>
            <person name="Labrenz M."/>
            <person name="Spormann A.M."/>
            <person name="Op den Camp H."/>
            <person name="Overmann J."/>
            <person name="Amann R."/>
            <person name="Jetten M.S.M."/>
            <person name="Mascher T."/>
            <person name="Medema M.H."/>
            <person name="Devos D.P."/>
            <person name="Kaster A.-K."/>
            <person name="Ovreas L."/>
            <person name="Rohde M."/>
            <person name="Galperin M.Y."/>
            <person name="Jogler C."/>
        </authorList>
    </citation>
    <scope>NUCLEOTIDE SEQUENCE [LARGE SCALE GENOMIC DNA]</scope>
    <source>
        <strain evidence="1 2">Poly24</strain>
    </source>
</reference>
<evidence type="ECO:0000313" key="1">
    <source>
        <dbReference type="EMBL" id="QDV70851.1"/>
    </source>
</evidence>